<dbReference type="AlphaFoldDB" id="A0AAD4TTG2"/>
<evidence type="ECO:0000256" key="1">
    <source>
        <dbReference type="SAM" id="MobiDB-lite"/>
    </source>
</evidence>
<reference evidence="2" key="1">
    <citation type="submission" date="2022-03" db="EMBL/GenBank/DDBJ databases">
        <title>Genomic analyses of argali, domestic sheep and their hybrids provide insights into chromosomal evolution, heterosis and genetic basis of agronomic traits.</title>
        <authorList>
            <person name="Li M."/>
        </authorList>
    </citation>
    <scope>NUCLEOTIDE SEQUENCE</scope>
    <source>
        <strain evidence="2">CAU-MHL-2022a</strain>
        <tissue evidence="2">Skin</tissue>
    </source>
</reference>
<dbReference type="EMBL" id="JAKZEL010000023">
    <property type="protein sequence ID" value="KAI4532050.1"/>
    <property type="molecule type" value="Genomic_DNA"/>
</dbReference>
<feature type="compositionally biased region" description="Basic residues" evidence="1">
    <location>
        <begin position="63"/>
        <end position="73"/>
    </location>
</feature>
<proteinExistence type="predicted"/>
<accession>A0AAD4TTG2</accession>
<keyword evidence="3" id="KW-1185">Reference proteome</keyword>
<feature type="region of interest" description="Disordered" evidence="1">
    <location>
        <begin position="281"/>
        <end position="307"/>
    </location>
</feature>
<feature type="region of interest" description="Disordered" evidence="1">
    <location>
        <begin position="103"/>
        <end position="157"/>
    </location>
</feature>
<gene>
    <name evidence="2" type="ORF">MG293_018564</name>
</gene>
<feature type="region of interest" description="Disordered" evidence="1">
    <location>
        <begin position="30"/>
        <end position="85"/>
    </location>
</feature>
<feature type="region of interest" description="Disordered" evidence="1">
    <location>
        <begin position="178"/>
        <end position="246"/>
    </location>
</feature>
<sequence>MYSRLVTESATPTCLLCIPGLQESGPLRAAPVEGSRVRPGHGRQPTRQGRIRSGEEPSANHSGSRHHVRRSSGSRRLASGAKVDGKAGAQSLANCAPHPGAPVTRLLPLSGDHGSHPACPPHRQMPQPVPRHADHRGAGAQPPPASDHTSLGLRPFLPCGYRKSTGLSSPEVLNSQEQLRGAGAAARTSVSDPTPRSTPPAPPPDPERPKSGALRTRRVESDWGADQRWAALSHPASPEAAPNPPKCVGQQLAYLIETLLTLEAAGSSKLKPLKVWGACNPREESQATGPETRPQPEQVNREVVPGE</sequence>
<comment type="caution">
    <text evidence="2">The sequence shown here is derived from an EMBL/GenBank/DDBJ whole genome shotgun (WGS) entry which is preliminary data.</text>
</comment>
<protein>
    <submittedName>
        <fullName evidence="2">Uncharacterized protein</fullName>
    </submittedName>
</protein>
<organism evidence="2 3">
    <name type="scientific">Ovis ammon polii</name>
    <dbReference type="NCBI Taxonomy" id="230172"/>
    <lineage>
        <taxon>Eukaryota</taxon>
        <taxon>Metazoa</taxon>
        <taxon>Chordata</taxon>
        <taxon>Craniata</taxon>
        <taxon>Vertebrata</taxon>
        <taxon>Euteleostomi</taxon>
        <taxon>Mammalia</taxon>
        <taxon>Eutheria</taxon>
        <taxon>Laurasiatheria</taxon>
        <taxon>Artiodactyla</taxon>
        <taxon>Ruminantia</taxon>
        <taxon>Pecora</taxon>
        <taxon>Bovidae</taxon>
        <taxon>Caprinae</taxon>
        <taxon>Ovis</taxon>
    </lineage>
</organism>
<evidence type="ECO:0000313" key="3">
    <source>
        <dbReference type="Proteomes" id="UP001214576"/>
    </source>
</evidence>
<name>A0AAD4TTG2_OVIAM</name>
<dbReference type="Proteomes" id="UP001214576">
    <property type="component" value="Unassembled WGS sequence"/>
</dbReference>
<evidence type="ECO:0000313" key="2">
    <source>
        <dbReference type="EMBL" id="KAI4532050.1"/>
    </source>
</evidence>